<keyword evidence="4" id="KW-1185">Reference proteome</keyword>
<reference evidence="4" key="1">
    <citation type="journal article" date="2019" name="Int. J. Syst. Evol. Microbiol.">
        <title>The Global Catalogue of Microorganisms (GCM) 10K type strain sequencing project: providing services to taxonomists for standard genome sequencing and annotation.</title>
        <authorList>
            <consortium name="The Broad Institute Genomics Platform"/>
            <consortium name="The Broad Institute Genome Sequencing Center for Infectious Disease"/>
            <person name="Wu L."/>
            <person name="Ma J."/>
        </authorList>
    </citation>
    <scope>NUCLEOTIDE SEQUENCE [LARGE SCALE GENOMIC DNA]</scope>
    <source>
        <strain evidence="4">JCM 13584</strain>
    </source>
</reference>
<dbReference type="InterPro" id="IPR036390">
    <property type="entry name" value="WH_DNA-bd_sf"/>
</dbReference>
<organism evidence="3 4">
    <name type="scientific">Agromyces allii</name>
    <dbReference type="NCBI Taxonomy" id="393607"/>
    <lineage>
        <taxon>Bacteria</taxon>
        <taxon>Bacillati</taxon>
        <taxon>Actinomycetota</taxon>
        <taxon>Actinomycetes</taxon>
        <taxon>Micrococcales</taxon>
        <taxon>Microbacteriaceae</taxon>
        <taxon>Agromyces</taxon>
    </lineage>
</organism>
<dbReference type="Gene3D" id="1.10.10.10">
    <property type="entry name" value="Winged helix-like DNA-binding domain superfamily/Winged helix DNA-binding domain"/>
    <property type="match status" value="1"/>
</dbReference>
<sequence length="183" mass="19674">MTAETAASATASATAGRSEPSAWLDGLPYRLWRANQALHRQVVTEIEDLGVTVTQLGICVHLDELGHMSASDLARLFRLTPQSVTTALGHLEQLGWVTRLPHPVHKRVIWYELTPAGLAAVVDGRERVAHVNAKVDALLGPETRAALVEALALITGELGDDLPVGTLWPTVGDARRNGARTEL</sequence>
<feature type="domain" description="HTH marR-type" evidence="2">
    <location>
        <begin position="24"/>
        <end position="156"/>
    </location>
</feature>
<gene>
    <name evidence="3" type="ORF">GCM10009717_03230</name>
</gene>
<dbReference type="RefSeq" id="WP_157415055.1">
    <property type="nucleotide sequence ID" value="NZ_BAAAMK010000001.1"/>
</dbReference>
<evidence type="ECO:0000256" key="1">
    <source>
        <dbReference type="SAM" id="MobiDB-lite"/>
    </source>
</evidence>
<dbReference type="EMBL" id="BAAAMK010000001">
    <property type="protein sequence ID" value="GAA1940232.1"/>
    <property type="molecule type" value="Genomic_DNA"/>
</dbReference>
<proteinExistence type="predicted"/>
<evidence type="ECO:0000313" key="4">
    <source>
        <dbReference type="Proteomes" id="UP001499954"/>
    </source>
</evidence>
<dbReference type="PROSITE" id="PS50995">
    <property type="entry name" value="HTH_MARR_2"/>
    <property type="match status" value="1"/>
</dbReference>
<dbReference type="InterPro" id="IPR036388">
    <property type="entry name" value="WH-like_DNA-bd_sf"/>
</dbReference>
<feature type="compositionally biased region" description="Low complexity" evidence="1">
    <location>
        <begin position="1"/>
        <end position="15"/>
    </location>
</feature>
<dbReference type="PANTHER" id="PTHR39515:SF2">
    <property type="entry name" value="HTH-TYPE TRANSCRIPTIONAL REGULATOR RV0880"/>
    <property type="match status" value="1"/>
</dbReference>
<protein>
    <recommendedName>
        <fullName evidence="2">HTH marR-type domain-containing protein</fullName>
    </recommendedName>
</protein>
<dbReference type="PANTHER" id="PTHR39515">
    <property type="entry name" value="CONSERVED PROTEIN"/>
    <property type="match status" value="1"/>
</dbReference>
<dbReference type="Pfam" id="PF12802">
    <property type="entry name" value="MarR_2"/>
    <property type="match status" value="1"/>
</dbReference>
<dbReference type="InterPro" id="IPR000835">
    <property type="entry name" value="HTH_MarR-typ"/>
</dbReference>
<comment type="caution">
    <text evidence="3">The sequence shown here is derived from an EMBL/GenBank/DDBJ whole genome shotgun (WGS) entry which is preliminary data.</text>
</comment>
<evidence type="ECO:0000259" key="2">
    <source>
        <dbReference type="PROSITE" id="PS50995"/>
    </source>
</evidence>
<evidence type="ECO:0000313" key="3">
    <source>
        <dbReference type="EMBL" id="GAA1940232.1"/>
    </source>
</evidence>
<dbReference type="SMART" id="SM00347">
    <property type="entry name" value="HTH_MARR"/>
    <property type="match status" value="1"/>
</dbReference>
<dbReference type="SUPFAM" id="SSF46785">
    <property type="entry name" value="Winged helix' DNA-binding domain"/>
    <property type="match status" value="1"/>
</dbReference>
<dbReference type="InterPro" id="IPR052526">
    <property type="entry name" value="HTH-type_Bedaq_tolerance"/>
</dbReference>
<feature type="region of interest" description="Disordered" evidence="1">
    <location>
        <begin position="1"/>
        <end position="20"/>
    </location>
</feature>
<dbReference type="Proteomes" id="UP001499954">
    <property type="component" value="Unassembled WGS sequence"/>
</dbReference>
<name>A0ABP5BBZ0_9MICO</name>
<accession>A0ABP5BBZ0</accession>